<dbReference type="GO" id="GO:0003824">
    <property type="term" value="F:catalytic activity"/>
    <property type="evidence" value="ECO:0007669"/>
    <property type="project" value="InterPro"/>
</dbReference>
<dbReference type="GO" id="GO:0006281">
    <property type="term" value="P:DNA repair"/>
    <property type="evidence" value="ECO:0007669"/>
    <property type="project" value="InterPro"/>
</dbReference>
<dbReference type="Pfam" id="PF01035">
    <property type="entry name" value="DNA_binding_1"/>
    <property type="match status" value="1"/>
</dbReference>
<reference evidence="3" key="1">
    <citation type="submission" date="2018-05" db="EMBL/GenBank/DDBJ databases">
        <authorList>
            <person name="Lanie J.A."/>
            <person name="Ng W.-L."/>
            <person name="Kazmierczak K.M."/>
            <person name="Andrzejewski T.M."/>
            <person name="Davidsen T.M."/>
            <person name="Wayne K.J."/>
            <person name="Tettelin H."/>
            <person name="Glass J.I."/>
            <person name="Rusch D."/>
            <person name="Podicherti R."/>
            <person name="Tsui H.-C.T."/>
            <person name="Winkler M.E."/>
        </authorList>
    </citation>
    <scope>NUCLEOTIDE SEQUENCE</scope>
</reference>
<dbReference type="EMBL" id="UINC01096692">
    <property type="protein sequence ID" value="SVC53782.1"/>
    <property type="molecule type" value="Genomic_DNA"/>
</dbReference>
<feature type="non-terminal residue" evidence="3">
    <location>
        <position position="99"/>
    </location>
</feature>
<dbReference type="AlphaFoldDB" id="A0A382N1X7"/>
<accession>A0A382N1X7</accession>
<dbReference type="InterPro" id="IPR052520">
    <property type="entry name" value="ATL_DNA_repair"/>
</dbReference>
<dbReference type="InterPro" id="IPR036388">
    <property type="entry name" value="WH-like_DNA-bd_sf"/>
</dbReference>
<keyword evidence="1" id="KW-0227">DNA damage</keyword>
<dbReference type="SUPFAM" id="SSF46767">
    <property type="entry name" value="Methylated DNA-protein cysteine methyltransferase, C-terminal domain"/>
    <property type="match status" value="1"/>
</dbReference>
<evidence type="ECO:0000256" key="1">
    <source>
        <dbReference type="ARBA" id="ARBA00022763"/>
    </source>
</evidence>
<protein>
    <recommendedName>
        <fullName evidence="2">Methylated-DNA-[protein]-cysteine S-methyltransferase DNA binding domain-containing protein</fullName>
    </recommendedName>
</protein>
<name>A0A382N1X7_9ZZZZ</name>
<sequence>MYNPGLGRGEEKGLGTDMARVGATVGNLASRELEERIYQVVRQIPVGRVATYGQVALVAGANSARRVGRALATLPMGSDVPWHRIINSQGKIAIRRHGG</sequence>
<dbReference type="PANTHER" id="PTHR42942:SF1">
    <property type="entry name" value="ALKYLTRANSFERASE-LIKE PROTEIN 1"/>
    <property type="match status" value="1"/>
</dbReference>
<proteinExistence type="predicted"/>
<dbReference type="PANTHER" id="PTHR42942">
    <property type="entry name" value="6-O-METHYLGUANINE DNA METHYLTRANSFERASE"/>
    <property type="match status" value="1"/>
</dbReference>
<evidence type="ECO:0000259" key="2">
    <source>
        <dbReference type="Pfam" id="PF01035"/>
    </source>
</evidence>
<feature type="domain" description="Methylated-DNA-[protein]-cysteine S-methyltransferase DNA binding" evidence="2">
    <location>
        <begin position="33"/>
        <end position="97"/>
    </location>
</feature>
<dbReference type="InterPro" id="IPR014048">
    <property type="entry name" value="MethylDNA_cys_MeTrfase_DNA-bd"/>
</dbReference>
<dbReference type="InterPro" id="IPR036217">
    <property type="entry name" value="MethylDNA_cys_MeTrfase_DNAb"/>
</dbReference>
<dbReference type="CDD" id="cd06445">
    <property type="entry name" value="ATase"/>
    <property type="match status" value="1"/>
</dbReference>
<dbReference type="Gene3D" id="1.10.10.10">
    <property type="entry name" value="Winged helix-like DNA-binding domain superfamily/Winged helix DNA-binding domain"/>
    <property type="match status" value="1"/>
</dbReference>
<gene>
    <name evidence="3" type="ORF">METZ01_LOCUS306636</name>
</gene>
<evidence type="ECO:0000313" key="3">
    <source>
        <dbReference type="EMBL" id="SVC53782.1"/>
    </source>
</evidence>
<organism evidence="3">
    <name type="scientific">marine metagenome</name>
    <dbReference type="NCBI Taxonomy" id="408172"/>
    <lineage>
        <taxon>unclassified sequences</taxon>
        <taxon>metagenomes</taxon>
        <taxon>ecological metagenomes</taxon>
    </lineage>
</organism>